<dbReference type="GO" id="GO:0004803">
    <property type="term" value="F:transposase activity"/>
    <property type="evidence" value="ECO:0007669"/>
    <property type="project" value="InterPro"/>
</dbReference>
<organism evidence="1 2">
    <name type="scientific">Rhizobium leucaenae</name>
    <dbReference type="NCBI Taxonomy" id="29450"/>
    <lineage>
        <taxon>Bacteria</taxon>
        <taxon>Pseudomonadati</taxon>
        <taxon>Pseudomonadota</taxon>
        <taxon>Alphaproteobacteria</taxon>
        <taxon>Hyphomicrobiales</taxon>
        <taxon>Rhizobiaceae</taxon>
        <taxon>Rhizobium/Agrobacterium group</taxon>
        <taxon>Rhizobium</taxon>
    </lineage>
</organism>
<protein>
    <submittedName>
        <fullName evidence="1">Transposase</fullName>
    </submittedName>
</protein>
<reference evidence="1 2" key="1">
    <citation type="submission" date="2020-08" db="EMBL/GenBank/DDBJ databases">
        <title>Genomic Encyclopedia of Type Strains, Phase IV (KMG-V): Genome sequencing to study the core and pangenomes of soil and plant-associated prokaryotes.</title>
        <authorList>
            <person name="Whitman W."/>
        </authorList>
    </citation>
    <scope>NUCLEOTIDE SEQUENCE [LARGE SCALE GENOMIC DNA]</scope>
    <source>
        <strain evidence="1 2">SEMIA 492</strain>
    </source>
</reference>
<dbReference type="GO" id="GO:0043565">
    <property type="term" value="F:sequence-specific DNA binding"/>
    <property type="evidence" value="ECO:0007669"/>
    <property type="project" value="InterPro"/>
</dbReference>
<dbReference type="AlphaFoldDB" id="A0A7W7A129"/>
<name>A0A7W7A129_9HYPH</name>
<dbReference type="InterPro" id="IPR010921">
    <property type="entry name" value="Trp_repressor/repl_initiator"/>
</dbReference>
<dbReference type="RefSeq" id="WP_028755361.1">
    <property type="nucleotide sequence ID" value="NZ_JACIIG010000041.1"/>
</dbReference>
<accession>A0A7W7A129</accession>
<keyword evidence="2" id="KW-1185">Reference proteome</keyword>
<comment type="caution">
    <text evidence="1">The sequence shown here is derived from an EMBL/GenBank/DDBJ whole genome shotgun (WGS) entry which is preliminary data.</text>
</comment>
<dbReference type="GO" id="GO:0006313">
    <property type="term" value="P:DNA transposition"/>
    <property type="evidence" value="ECO:0007669"/>
    <property type="project" value="InterPro"/>
</dbReference>
<dbReference type="InterPro" id="IPR002514">
    <property type="entry name" value="Transposase_8"/>
</dbReference>
<dbReference type="Proteomes" id="UP000543836">
    <property type="component" value="Unassembled WGS sequence"/>
</dbReference>
<dbReference type="EMBL" id="JACIIG010000041">
    <property type="protein sequence ID" value="MBB4571780.1"/>
    <property type="molecule type" value="Genomic_DNA"/>
</dbReference>
<sequence length="117" mass="12097">MAQAILLTGQERRRRWSPDDRLEILEAAFGPGANVSEVARRFDVSTGLIYTWRRQALAVAVKNSPAFVPATVSGAAGGGGGDGGSATIVLDFANGTKVKIASSAPCDLAAAVIRALK</sequence>
<dbReference type="NCBIfam" id="NF047595">
    <property type="entry name" value="IS66_ISRel24_TnpA"/>
    <property type="match status" value="1"/>
</dbReference>
<gene>
    <name evidence="1" type="ORF">GGE60_005950</name>
</gene>
<evidence type="ECO:0000313" key="2">
    <source>
        <dbReference type="Proteomes" id="UP000543836"/>
    </source>
</evidence>
<dbReference type="SUPFAM" id="SSF48295">
    <property type="entry name" value="TrpR-like"/>
    <property type="match status" value="1"/>
</dbReference>
<dbReference type="Pfam" id="PF01527">
    <property type="entry name" value="HTH_Tnp_1"/>
    <property type="match status" value="1"/>
</dbReference>
<evidence type="ECO:0000313" key="1">
    <source>
        <dbReference type="EMBL" id="MBB4571780.1"/>
    </source>
</evidence>
<proteinExistence type="predicted"/>